<feature type="transmembrane region" description="Helical" evidence="5">
    <location>
        <begin position="186"/>
        <end position="207"/>
    </location>
</feature>
<dbReference type="GO" id="GO:0022857">
    <property type="term" value="F:transmembrane transporter activity"/>
    <property type="evidence" value="ECO:0007669"/>
    <property type="project" value="InterPro"/>
</dbReference>
<proteinExistence type="predicted"/>
<feature type="transmembrane region" description="Helical" evidence="5">
    <location>
        <begin position="392"/>
        <end position="414"/>
    </location>
</feature>
<organism evidence="6 7">
    <name type="scientific">Trichuris trichiura</name>
    <name type="common">Whipworm</name>
    <name type="synonym">Trichocephalus trichiurus</name>
    <dbReference type="NCBI Taxonomy" id="36087"/>
    <lineage>
        <taxon>Eukaryota</taxon>
        <taxon>Metazoa</taxon>
        <taxon>Ecdysozoa</taxon>
        <taxon>Nematoda</taxon>
        <taxon>Enoplea</taxon>
        <taxon>Dorylaimia</taxon>
        <taxon>Trichinellida</taxon>
        <taxon>Trichuridae</taxon>
        <taxon>Trichuris</taxon>
    </lineage>
</organism>
<feature type="transmembrane region" description="Helical" evidence="5">
    <location>
        <begin position="453"/>
        <end position="471"/>
    </location>
</feature>
<evidence type="ECO:0000313" key="7">
    <source>
        <dbReference type="Proteomes" id="UP000030665"/>
    </source>
</evidence>
<dbReference type="Gene3D" id="1.20.1250.20">
    <property type="entry name" value="MFS general substrate transporter like domains"/>
    <property type="match status" value="1"/>
</dbReference>
<feature type="transmembrane region" description="Helical" evidence="5">
    <location>
        <begin position="108"/>
        <end position="128"/>
    </location>
</feature>
<evidence type="ECO:0000256" key="1">
    <source>
        <dbReference type="ARBA" id="ARBA00004141"/>
    </source>
</evidence>
<evidence type="ECO:0000313" key="6">
    <source>
        <dbReference type="EMBL" id="CDW52524.1"/>
    </source>
</evidence>
<keyword evidence="4 5" id="KW-0472">Membrane</keyword>
<name>A0A077YXL1_TRITR</name>
<feature type="transmembrane region" description="Helical" evidence="5">
    <location>
        <begin position="426"/>
        <end position="447"/>
    </location>
</feature>
<reference evidence="6" key="1">
    <citation type="submission" date="2014-01" db="EMBL/GenBank/DDBJ databases">
        <authorList>
            <person name="Aslett M."/>
        </authorList>
    </citation>
    <scope>NUCLEOTIDE SEQUENCE</scope>
</reference>
<keyword evidence="2 5" id="KW-0812">Transmembrane</keyword>
<sequence length="516" mass="57584">MGAEAKSKLTETPDIESTLYCGAYQVAAYAFFQLCCFTLAANMAYMLYAGLEPKWTCETEDGSNRTNVSLEDQCKLFESGRCSNITWHDVSFYPIVVEWGLICSKRSIIYIMMTIQMVGLLVGTPLVAQMSDSWGRRPLIAGVAGGFTQRWEVLATCMFLTGFFGGGLGPIIGVYLVENIIQKHRLLLFSIAGFNIGLLYAVLVAFLTQHWRLLVICSNSIGLLALVIIGLLKESPRWLVQSGKDAQARKAYLRILRVNQKMRHRLNTNEWEAVVEGTKRAVVKKRSFWHLFGTAKLATYTLVMSVSMFSLSSISTTLLYSLGDLSGNIYLNSTFYSLIRWSVAVTASLIDRFVSSMGRKHIIVTCTFVVLVCHIGLTVCEFLGVVMPKLTISLVFTAAAATSPIWNSISLVVVELYPTSMRSIAPGFMSIFIRAASGMAPQLLYLARVWKPGPWFINMILSACFLLGFTLKIPETKGKALPEESQERKISDKKMMRRLSLQIAEEEAERSMLIRQ</sequence>
<protein>
    <submittedName>
        <fullName evidence="6">Sugar tr domain containing protein</fullName>
    </submittedName>
</protein>
<evidence type="ECO:0000256" key="5">
    <source>
        <dbReference type="SAM" id="Phobius"/>
    </source>
</evidence>
<dbReference type="STRING" id="36087.A0A077YXL1"/>
<reference evidence="6" key="2">
    <citation type="submission" date="2014-03" db="EMBL/GenBank/DDBJ databases">
        <title>The whipworm genome and dual-species transcriptomics of an intimate host-pathogen interaction.</title>
        <authorList>
            <person name="Foth B.J."/>
            <person name="Tsai I.J."/>
            <person name="Reid A.J."/>
            <person name="Bancroft A.J."/>
            <person name="Nichol S."/>
            <person name="Tracey A."/>
            <person name="Holroyd N."/>
            <person name="Cotton J.A."/>
            <person name="Stanley E.J."/>
            <person name="Zarowiecki M."/>
            <person name="Liu J.Z."/>
            <person name="Huckvale T."/>
            <person name="Cooper P.J."/>
            <person name="Grencis R.K."/>
            <person name="Berriman M."/>
        </authorList>
    </citation>
    <scope>NUCLEOTIDE SEQUENCE [LARGE SCALE GENOMIC DNA]</scope>
</reference>
<evidence type="ECO:0000256" key="2">
    <source>
        <dbReference type="ARBA" id="ARBA00022692"/>
    </source>
</evidence>
<evidence type="ECO:0000256" key="4">
    <source>
        <dbReference type="ARBA" id="ARBA00023136"/>
    </source>
</evidence>
<dbReference type="OrthoDB" id="3936150at2759"/>
<dbReference type="GO" id="GO:0016020">
    <property type="term" value="C:membrane"/>
    <property type="evidence" value="ECO:0007669"/>
    <property type="project" value="UniProtKB-SubCell"/>
</dbReference>
<dbReference type="EMBL" id="HG805825">
    <property type="protein sequence ID" value="CDW52524.1"/>
    <property type="molecule type" value="Genomic_DNA"/>
</dbReference>
<dbReference type="InterPro" id="IPR005828">
    <property type="entry name" value="MFS_sugar_transport-like"/>
</dbReference>
<dbReference type="InterPro" id="IPR036259">
    <property type="entry name" value="MFS_trans_sf"/>
</dbReference>
<keyword evidence="7" id="KW-1185">Reference proteome</keyword>
<accession>A0A077YXL1</accession>
<keyword evidence="3 5" id="KW-1133">Transmembrane helix</keyword>
<evidence type="ECO:0000256" key="3">
    <source>
        <dbReference type="ARBA" id="ARBA00022989"/>
    </source>
</evidence>
<feature type="transmembrane region" description="Helical" evidence="5">
    <location>
        <begin position="153"/>
        <end position="177"/>
    </location>
</feature>
<feature type="transmembrane region" description="Helical" evidence="5">
    <location>
        <begin position="26"/>
        <end position="48"/>
    </location>
</feature>
<comment type="subcellular location">
    <subcellularLocation>
        <location evidence="1">Membrane</location>
        <topology evidence="1">Multi-pass membrane protein</topology>
    </subcellularLocation>
</comment>
<dbReference type="AlphaFoldDB" id="A0A077YXL1"/>
<gene>
    <name evidence="6" type="ORF">TTRE_0000078601</name>
</gene>
<dbReference type="SUPFAM" id="SSF103473">
    <property type="entry name" value="MFS general substrate transporter"/>
    <property type="match status" value="1"/>
</dbReference>
<feature type="transmembrane region" description="Helical" evidence="5">
    <location>
        <begin position="362"/>
        <end position="386"/>
    </location>
</feature>
<dbReference type="PANTHER" id="PTHR24064">
    <property type="entry name" value="SOLUTE CARRIER FAMILY 22 MEMBER"/>
    <property type="match status" value="1"/>
</dbReference>
<dbReference type="Proteomes" id="UP000030665">
    <property type="component" value="Unassembled WGS sequence"/>
</dbReference>
<dbReference type="Pfam" id="PF00083">
    <property type="entry name" value="Sugar_tr"/>
    <property type="match status" value="1"/>
</dbReference>
<feature type="transmembrane region" description="Helical" evidence="5">
    <location>
        <begin position="288"/>
        <end position="309"/>
    </location>
</feature>
<feature type="transmembrane region" description="Helical" evidence="5">
    <location>
        <begin position="213"/>
        <end position="232"/>
    </location>
</feature>